<dbReference type="EMBL" id="FONY01000003">
    <property type="protein sequence ID" value="SFE59351.1"/>
    <property type="molecule type" value="Genomic_DNA"/>
</dbReference>
<dbReference type="STRING" id="1003.SAMN04488541_1003148"/>
<gene>
    <name evidence="7" type="ORF">SAMN04488541_1003148</name>
</gene>
<dbReference type="InterPro" id="IPR050833">
    <property type="entry name" value="Poly_Biosynth_Transport"/>
</dbReference>
<feature type="transmembrane region" description="Helical" evidence="6">
    <location>
        <begin position="292"/>
        <end position="314"/>
    </location>
</feature>
<evidence type="ECO:0000313" key="8">
    <source>
        <dbReference type="Proteomes" id="UP000199513"/>
    </source>
</evidence>
<evidence type="ECO:0000256" key="1">
    <source>
        <dbReference type="ARBA" id="ARBA00004651"/>
    </source>
</evidence>
<feature type="transmembrane region" description="Helical" evidence="6">
    <location>
        <begin position="143"/>
        <end position="163"/>
    </location>
</feature>
<keyword evidence="8" id="KW-1185">Reference proteome</keyword>
<evidence type="ECO:0000256" key="6">
    <source>
        <dbReference type="SAM" id="Phobius"/>
    </source>
</evidence>
<dbReference type="OrthoDB" id="954555at2"/>
<comment type="subcellular location">
    <subcellularLocation>
        <location evidence="1">Cell membrane</location>
        <topology evidence="1">Multi-pass membrane protein</topology>
    </subcellularLocation>
</comment>
<keyword evidence="5 6" id="KW-0472">Membrane</keyword>
<evidence type="ECO:0000256" key="5">
    <source>
        <dbReference type="ARBA" id="ARBA00023136"/>
    </source>
</evidence>
<dbReference type="AlphaFoldDB" id="A0A1I2BT61"/>
<feature type="transmembrane region" description="Helical" evidence="6">
    <location>
        <begin position="219"/>
        <end position="237"/>
    </location>
</feature>
<proteinExistence type="predicted"/>
<feature type="transmembrane region" description="Helical" evidence="6">
    <location>
        <begin position="262"/>
        <end position="280"/>
    </location>
</feature>
<name>A0A1I2BT61_9BACT</name>
<keyword evidence="2" id="KW-1003">Cell membrane</keyword>
<organism evidence="7 8">
    <name type="scientific">Thermoflexibacter ruber</name>
    <dbReference type="NCBI Taxonomy" id="1003"/>
    <lineage>
        <taxon>Bacteria</taxon>
        <taxon>Pseudomonadati</taxon>
        <taxon>Bacteroidota</taxon>
        <taxon>Cytophagia</taxon>
        <taxon>Cytophagales</taxon>
        <taxon>Thermoflexibacteraceae</taxon>
        <taxon>Thermoflexibacter</taxon>
    </lineage>
</organism>
<feature type="transmembrane region" description="Helical" evidence="6">
    <location>
        <begin position="326"/>
        <end position="350"/>
    </location>
</feature>
<dbReference type="GO" id="GO:0005886">
    <property type="term" value="C:plasma membrane"/>
    <property type="evidence" value="ECO:0007669"/>
    <property type="project" value="UniProtKB-SubCell"/>
</dbReference>
<sequence length="416" mass="47333">MKSSIWTFLSVCVRISFNFIINKLFAVHFGLSGLTLLAHFQNLLGMVTALAGEGLNKGVVKFLSDKEINTTDKQCFFSAGILLHLIIFLVACLLVVVNYENLRRFTGNFFFISWLTWVMIPLLANLLNLFCIAIVQSQHRFKLFSFLNTLNIVLSAFFIYLVAHKQDITLALLAYNLGQGISLFITLPLAWNTLSVFLPELRKLSIQILENKIKKLSDFLAIGLSIVVFSRFGFYLMREYNMATFGLAQTGLWEAAMRISEGYTFTFNTTFLVIFYPKVASLIPQPKRLQRYCWQTLQLLIPLIIVGLSLAFLLREQLLILLFDTSFLPASTLLAWVIVGDFFKFINYLLSNILIAKGKTRLFIFLQGVFIGLSFLMVYMLSDRFGLQALPMTWVSTYILSVVVLGVILRKDLLSS</sequence>
<reference evidence="8" key="1">
    <citation type="submission" date="2016-10" db="EMBL/GenBank/DDBJ databases">
        <authorList>
            <person name="Varghese N."/>
            <person name="Submissions S."/>
        </authorList>
    </citation>
    <scope>NUCLEOTIDE SEQUENCE [LARGE SCALE GENOMIC DNA]</scope>
    <source>
        <strain>GEY</strain>
        <strain evidence="8">DSM 9560</strain>
    </source>
</reference>
<evidence type="ECO:0000256" key="2">
    <source>
        <dbReference type="ARBA" id="ARBA00022475"/>
    </source>
</evidence>
<feature type="transmembrane region" description="Helical" evidence="6">
    <location>
        <begin position="362"/>
        <end position="381"/>
    </location>
</feature>
<feature type="transmembrane region" description="Helical" evidence="6">
    <location>
        <begin position="109"/>
        <end position="131"/>
    </location>
</feature>
<protein>
    <submittedName>
        <fullName evidence="7">Membrane protein involved in the export of O-antigen and teichoic acid</fullName>
    </submittedName>
</protein>
<dbReference type="PANTHER" id="PTHR30250:SF11">
    <property type="entry name" value="O-ANTIGEN TRANSPORTER-RELATED"/>
    <property type="match status" value="1"/>
</dbReference>
<keyword evidence="3 6" id="KW-0812">Transmembrane</keyword>
<feature type="transmembrane region" description="Helical" evidence="6">
    <location>
        <begin position="387"/>
        <end position="409"/>
    </location>
</feature>
<dbReference type="Proteomes" id="UP000199513">
    <property type="component" value="Unassembled WGS sequence"/>
</dbReference>
<keyword evidence="4 6" id="KW-1133">Transmembrane helix</keyword>
<feature type="transmembrane region" description="Helical" evidence="6">
    <location>
        <begin position="175"/>
        <end position="198"/>
    </location>
</feature>
<evidence type="ECO:0000256" key="4">
    <source>
        <dbReference type="ARBA" id="ARBA00022989"/>
    </source>
</evidence>
<accession>A0A1I2BT61</accession>
<dbReference type="RefSeq" id="WP_143090774.1">
    <property type="nucleotide sequence ID" value="NZ_FONY01000003.1"/>
</dbReference>
<evidence type="ECO:0000313" key="7">
    <source>
        <dbReference type="EMBL" id="SFE59351.1"/>
    </source>
</evidence>
<dbReference type="PANTHER" id="PTHR30250">
    <property type="entry name" value="PST FAMILY PREDICTED COLANIC ACID TRANSPORTER"/>
    <property type="match status" value="1"/>
</dbReference>
<feature type="transmembrane region" description="Helical" evidence="6">
    <location>
        <begin position="76"/>
        <end position="97"/>
    </location>
</feature>
<evidence type="ECO:0000256" key="3">
    <source>
        <dbReference type="ARBA" id="ARBA00022692"/>
    </source>
</evidence>